<dbReference type="InterPro" id="IPR027417">
    <property type="entry name" value="P-loop_NTPase"/>
</dbReference>
<evidence type="ECO:0000313" key="1">
    <source>
        <dbReference type="EMBL" id="ARN81324.1"/>
    </source>
</evidence>
<evidence type="ECO:0000313" key="2">
    <source>
        <dbReference type="Proteomes" id="UP000193978"/>
    </source>
</evidence>
<dbReference type="PANTHER" id="PTHR46425">
    <property type="entry name" value="TRANSCRIPTION TERMINATION FACTOR RHO"/>
    <property type="match status" value="1"/>
</dbReference>
<dbReference type="STRING" id="655015.B1812_09825"/>
<keyword evidence="2" id="KW-1185">Reference proteome</keyword>
<dbReference type="InterPro" id="IPR004665">
    <property type="entry name" value="Term_rho"/>
</dbReference>
<sequence length="115" mass="12805">MRMDEVIFEEFKDAGNSVIFRDRKVADKRVFPAIDIRRFGASLLLRLAGIFRPAIVDASGERLRAALETILATAFRRADRRFAAASIDALMAYPMRLGEDLTGRRGDDGGSEQQG</sequence>
<dbReference type="GO" id="GO:0008186">
    <property type="term" value="F:ATP-dependent activity, acting on RNA"/>
    <property type="evidence" value="ECO:0007669"/>
    <property type="project" value="InterPro"/>
</dbReference>
<gene>
    <name evidence="1" type="ORF">B1812_09825</name>
</gene>
<reference evidence="1 2" key="1">
    <citation type="submission" date="2017-02" db="EMBL/GenBank/DDBJ databases">
        <authorList>
            <person name="Peterson S.W."/>
        </authorList>
    </citation>
    <scope>NUCLEOTIDE SEQUENCE [LARGE SCALE GENOMIC DNA]</scope>
    <source>
        <strain evidence="1 2">S285</strain>
    </source>
</reference>
<dbReference type="GO" id="GO:0006353">
    <property type="term" value="P:DNA-templated transcription termination"/>
    <property type="evidence" value="ECO:0007669"/>
    <property type="project" value="InterPro"/>
</dbReference>
<dbReference type="GO" id="GO:0003723">
    <property type="term" value="F:RNA binding"/>
    <property type="evidence" value="ECO:0007669"/>
    <property type="project" value="InterPro"/>
</dbReference>
<accession>A0A1W6MUQ8</accession>
<dbReference type="Proteomes" id="UP000193978">
    <property type="component" value="Chromosome"/>
</dbReference>
<dbReference type="Gene3D" id="3.40.50.300">
    <property type="entry name" value="P-loop containing nucleotide triphosphate hydrolases"/>
    <property type="match status" value="1"/>
</dbReference>
<proteinExistence type="predicted"/>
<name>A0A1W6MUQ8_9HYPH</name>
<protein>
    <submittedName>
        <fullName evidence="1">Uncharacterized protein</fullName>
    </submittedName>
</protein>
<dbReference type="EMBL" id="CP019948">
    <property type="protein sequence ID" value="ARN81324.1"/>
    <property type="molecule type" value="Genomic_DNA"/>
</dbReference>
<dbReference type="PANTHER" id="PTHR46425:SF1">
    <property type="entry name" value="TRANSCRIPTION TERMINATION FACTOR RHO"/>
    <property type="match status" value="1"/>
</dbReference>
<dbReference type="KEGG" id="mbry:B1812_09825"/>
<dbReference type="GO" id="GO:0005524">
    <property type="term" value="F:ATP binding"/>
    <property type="evidence" value="ECO:0007669"/>
    <property type="project" value="InterPro"/>
</dbReference>
<dbReference type="AlphaFoldDB" id="A0A1W6MUQ8"/>
<organism evidence="1 2">
    <name type="scientific">Methylocystis bryophila</name>
    <dbReference type="NCBI Taxonomy" id="655015"/>
    <lineage>
        <taxon>Bacteria</taxon>
        <taxon>Pseudomonadati</taxon>
        <taxon>Pseudomonadota</taxon>
        <taxon>Alphaproteobacteria</taxon>
        <taxon>Hyphomicrobiales</taxon>
        <taxon>Methylocystaceae</taxon>
        <taxon>Methylocystis</taxon>
    </lineage>
</organism>